<sequence>MSDDPLGYDDLLRIENLNVEFRTTEGVFRAVRDVSISIRSGETLGIVGESGSGKSVTALSIMNLIPNPPGEVTGEIFFNGLDLLKLPVKEVQKVRGNEISMIFQEPMTSLNPIHTCGKQIMEPLLLHKGYTKKAAKARALELLKMVGIPLPEQRFKEYPHQLSGGMRQRIMIAMALACRPKLLLADEPTTALDVTIQAQILELMKDLRKEIDSAIIMITHDLGIISEMCDRVVVMYAGQVVESSPLKDLLREPLHPYTEGLLKSIPTITREKQRLHTIEGTVPSPFDMPPGCSFQPRCQYSTAICSEKIPDLIHLPDERAVRCWRQAKDLSKQGQ</sequence>
<organism evidence="9 10">
    <name type="scientific">Desulfosporosinus fructosivorans</name>
    <dbReference type="NCBI Taxonomy" id="2018669"/>
    <lineage>
        <taxon>Bacteria</taxon>
        <taxon>Bacillati</taxon>
        <taxon>Bacillota</taxon>
        <taxon>Clostridia</taxon>
        <taxon>Eubacteriales</taxon>
        <taxon>Desulfitobacteriaceae</taxon>
        <taxon>Desulfosporosinus</taxon>
    </lineage>
</organism>
<keyword evidence="4" id="KW-1003">Cell membrane</keyword>
<accession>A0A4Z0R3H5</accession>
<evidence type="ECO:0000256" key="6">
    <source>
        <dbReference type="ARBA" id="ARBA00022840"/>
    </source>
</evidence>
<dbReference type="GO" id="GO:0005886">
    <property type="term" value="C:plasma membrane"/>
    <property type="evidence" value="ECO:0007669"/>
    <property type="project" value="UniProtKB-SubCell"/>
</dbReference>
<dbReference type="PROSITE" id="PS00211">
    <property type="entry name" value="ABC_TRANSPORTER_1"/>
    <property type="match status" value="1"/>
</dbReference>
<keyword evidence="10" id="KW-1185">Reference proteome</keyword>
<evidence type="ECO:0000256" key="3">
    <source>
        <dbReference type="ARBA" id="ARBA00022448"/>
    </source>
</evidence>
<dbReference type="PANTHER" id="PTHR43297">
    <property type="entry name" value="OLIGOPEPTIDE TRANSPORT ATP-BINDING PROTEIN APPD"/>
    <property type="match status" value="1"/>
</dbReference>
<feature type="domain" description="ABC transporter" evidence="8">
    <location>
        <begin position="12"/>
        <end position="262"/>
    </location>
</feature>
<dbReference type="GO" id="GO:0015833">
    <property type="term" value="P:peptide transport"/>
    <property type="evidence" value="ECO:0007669"/>
    <property type="project" value="InterPro"/>
</dbReference>
<evidence type="ECO:0000256" key="5">
    <source>
        <dbReference type="ARBA" id="ARBA00022741"/>
    </source>
</evidence>
<protein>
    <submittedName>
        <fullName evidence="9">ABC transporter ATP-binding protein</fullName>
    </submittedName>
</protein>
<dbReference type="GO" id="GO:0005524">
    <property type="term" value="F:ATP binding"/>
    <property type="evidence" value="ECO:0007669"/>
    <property type="project" value="UniProtKB-KW"/>
</dbReference>
<keyword evidence="3" id="KW-0813">Transport</keyword>
<evidence type="ECO:0000259" key="8">
    <source>
        <dbReference type="PROSITE" id="PS50893"/>
    </source>
</evidence>
<gene>
    <name evidence="9" type="ORF">E4K67_15980</name>
</gene>
<evidence type="ECO:0000256" key="2">
    <source>
        <dbReference type="ARBA" id="ARBA00005417"/>
    </source>
</evidence>
<dbReference type="AlphaFoldDB" id="A0A4Z0R3H5"/>
<keyword evidence="7" id="KW-0472">Membrane</keyword>
<dbReference type="CDD" id="cd03257">
    <property type="entry name" value="ABC_NikE_OppD_transporters"/>
    <property type="match status" value="1"/>
</dbReference>
<dbReference type="PROSITE" id="PS50893">
    <property type="entry name" value="ABC_TRANSPORTER_2"/>
    <property type="match status" value="1"/>
</dbReference>
<dbReference type="PANTHER" id="PTHR43297:SF2">
    <property type="entry name" value="DIPEPTIDE TRANSPORT ATP-BINDING PROTEIN DPPD"/>
    <property type="match status" value="1"/>
</dbReference>
<dbReference type="Gene3D" id="3.40.50.300">
    <property type="entry name" value="P-loop containing nucleotide triphosphate hydrolases"/>
    <property type="match status" value="1"/>
</dbReference>
<dbReference type="SMART" id="SM00382">
    <property type="entry name" value="AAA"/>
    <property type="match status" value="1"/>
</dbReference>
<dbReference type="InterPro" id="IPR003439">
    <property type="entry name" value="ABC_transporter-like_ATP-bd"/>
</dbReference>
<dbReference type="Proteomes" id="UP000298460">
    <property type="component" value="Unassembled WGS sequence"/>
</dbReference>
<dbReference type="GO" id="GO:0016887">
    <property type="term" value="F:ATP hydrolysis activity"/>
    <property type="evidence" value="ECO:0007669"/>
    <property type="project" value="InterPro"/>
</dbReference>
<dbReference type="OrthoDB" id="9779287at2"/>
<evidence type="ECO:0000256" key="7">
    <source>
        <dbReference type="ARBA" id="ARBA00023136"/>
    </source>
</evidence>
<comment type="subcellular location">
    <subcellularLocation>
        <location evidence="1">Cell membrane</location>
        <topology evidence="1">Peripheral membrane protein</topology>
    </subcellularLocation>
</comment>
<reference evidence="9 10" key="1">
    <citation type="submission" date="2019-03" db="EMBL/GenBank/DDBJ databases">
        <title>Draft Genome Sequence of Desulfosporosinus fructosivorans Strain 63.6F, Isolated from Marine Sediment in the Baltic Sea.</title>
        <authorList>
            <person name="Hausmann B."/>
            <person name="Vandieken V."/>
            <person name="Pjevac P."/>
            <person name="Schreck K."/>
            <person name="Herbold C.W."/>
            <person name="Loy A."/>
        </authorList>
    </citation>
    <scope>NUCLEOTIDE SEQUENCE [LARGE SCALE GENOMIC DNA]</scope>
    <source>
        <strain evidence="9 10">63.6F</strain>
    </source>
</reference>
<evidence type="ECO:0000313" key="10">
    <source>
        <dbReference type="Proteomes" id="UP000298460"/>
    </source>
</evidence>
<dbReference type="InterPro" id="IPR050388">
    <property type="entry name" value="ABC_Ni/Peptide_Import"/>
</dbReference>
<evidence type="ECO:0000313" key="9">
    <source>
        <dbReference type="EMBL" id="TGE37338.1"/>
    </source>
</evidence>
<evidence type="ECO:0000256" key="4">
    <source>
        <dbReference type="ARBA" id="ARBA00022475"/>
    </source>
</evidence>
<dbReference type="InterPro" id="IPR013563">
    <property type="entry name" value="Oligopep_ABC_C"/>
</dbReference>
<evidence type="ECO:0000256" key="1">
    <source>
        <dbReference type="ARBA" id="ARBA00004202"/>
    </source>
</evidence>
<dbReference type="Pfam" id="PF08352">
    <property type="entry name" value="oligo_HPY"/>
    <property type="match status" value="1"/>
</dbReference>
<dbReference type="InterPro" id="IPR027417">
    <property type="entry name" value="P-loop_NTPase"/>
</dbReference>
<proteinExistence type="inferred from homology"/>
<comment type="caution">
    <text evidence="9">The sequence shown here is derived from an EMBL/GenBank/DDBJ whole genome shotgun (WGS) entry which is preliminary data.</text>
</comment>
<dbReference type="InterPro" id="IPR017871">
    <property type="entry name" value="ABC_transporter-like_CS"/>
</dbReference>
<dbReference type="InterPro" id="IPR003593">
    <property type="entry name" value="AAA+_ATPase"/>
</dbReference>
<dbReference type="FunFam" id="3.40.50.300:FF:000016">
    <property type="entry name" value="Oligopeptide ABC transporter ATP-binding component"/>
    <property type="match status" value="1"/>
</dbReference>
<dbReference type="SUPFAM" id="SSF52540">
    <property type="entry name" value="P-loop containing nucleoside triphosphate hydrolases"/>
    <property type="match status" value="1"/>
</dbReference>
<dbReference type="EMBL" id="SPQQ01000005">
    <property type="protein sequence ID" value="TGE37338.1"/>
    <property type="molecule type" value="Genomic_DNA"/>
</dbReference>
<keyword evidence="5" id="KW-0547">Nucleotide-binding</keyword>
<dbReference type="Pfam" id="PF00005">
    <property type="entry name" value="ABC_tran"/>
    <property type="match status" value="1"/>
</dbReference>
<name>A0A4Z0R3H5_9FIRM</name>
<dbReference type="RefSeq" id="WP_135548415.1">
    <property type="nucleotide sequence ID" value="NZ_SPQQ01000005.1"/>
</dbReference>
<dbReference type="NCBIfam" id="TIGR01727">
    <property type="entry name" value="oligo_HPY"/>
    <property type="match status" value="1"/>
</dbReference>
<keyword evidence="6 9" id="KW-0067">ATP-binding</keyword>
<comment type="similarity">
    <text evidence="2">Belongs to the ABC transporter superfamily.</text>
</comment>